<protein>
    <submittedName>
        <fullName evidence="1">Uncharacterized protein</fullName>
    </submittedName>
</protein>
<dbReference type="Proteomes" id="UP001165960">
    <property type="component" value="Unassembled WGS sequence"/>
</dbReference>
<name>A0ACC2SPM3_9FUNG</name>
<evidence type="ECO:0000313" key="2">
    <source>
        <dbReference type="Proteomes" id="UP001165960"/>
    </source>
</evidence>
<reference evidence="1" key="1">
    <citation type="submission" date="2022-04" db="EMBL/GenBank/DDBJ databases">
        <title>Genome of the entomopathogenic fungus Entomophthora muscae.</title>
        <authorList>
            <person name="Elya C."/>
            <person name="Lovett B.R."/>
            <person name="Lee E."/>
            <person name="Macias A.M."/>
            <person name="Hajek A.E."/>
            <person name="De Bivort B.L."/>
            <person name="Kasson M.T."/>
            <person name="De Fine Licht H.H."/>
            <person name="Stajich J.E."/>
        </authorList>
    </citation>
    <scope>NUCLEOTIDE SEQUENCE</scope>
    <source>
        <strain evidence="1">Berkeley</strain>
    </source>
</reference>
<gene>
    <name evidence="1" type="ORF">DSO57_1032528</name>
</gene>
<comment type="caution">
    <text evidence="1">The sequence shown here is derived from an EMBL/GenBank/DDBJ whole genome shotgun (WGS) entry which is preliminary data.</text>
</comment>
<organism evidence="1 2">
    <name type="scientific">Entomophthora muscae</name>
    <dbReference type="NCBI Taxonomy" id="34485"/>
    <lineage>
        <taxon>Eukaryota</taxon>
        <taxon>Fungi</taxon>
        <taxon>Fungi incertae sedis</taxon>
        <taxon>Zoopagomycota</taxon>
        <taxon>Entomophthoromycotina</taxon>
        <taxon>Entomophthoromycetes</taxon>
        <taxon>Entomophthorales</taxon>
        <taxon>Entomophthoraceae</taxon>
        <taxon>Entomophthora</taxon>
    </lineage>
</organism>
<sequence length="213" mass="23756">MLTSKLIVSILVSAATSVETEARASLLSVYGGNLNTNMIIPANHIWTGAPSNFTAAHNMQKHIARTPGSFAIGNVVYFPEEPKYKLTVEQEEVEMEKICLTNSAVCQVTVKVPRSELASIDIAKIPDFTLESYFKELDAGSAESKYVSGGEFSFQTNAAPGAKAYFHRIYFRVELEYTKLESGFPIDHYKRKMLRIPIRLENGNYDGFFGLRI</sequence>
<keyword evidence="2" id="KW-1185">Reference proteome</keyword>
<accession>A0ACC2SPM3</accession>
<evidence type="ECO:0000313" key="1">
    <source>
        <dbReference type="EMBL" id="KAJ9064243.1"/>
    </source>
</evidence>
<proteinExistence type="predicted"/>
<dbReference type="EMBL" id="QTSX02004505">
    <property type="protein sequence ID" value="KAJ9064243.1"/>
    <property type="molecule type" value="Genomic_DNA"/>
</dbReference>